<sequence>MFYLEYSEISGKVKAFADIVNNHQRSYKIDKTSLITGNTPIVSSNTVARPLYMSTAMISSPTSSNFGTYSYSIIKSYTLLPQSVKTFPFITPTIVLNYRLEATTYLESTGVIDGLFQRLFSIRPSEFLPSGTVTFYQTNGFCLGQGTIPDTSKNFTQTIALGDDPDVHYTIQSVTTQVRQTPAYGQDLNITITVSNQKDQQIVSVKLELTSGYSNTTFVNKNRNCKIIQDQITQSLIFTTTLKPAQEEKCTITVSQTN</sequence>
<accession>A0A815JRL3</accession>
<dbReference type="EMBL" id="CAJNOK010008414">
    <property type="protein sequence ID" value="CAF1062988.1"/>
    <property type="molecule type" value="Genomic_DNA"/>
</dbReference>
<dbReference type="Proteomes" id="UP000663829">
    <property type="component" value="Unassembled WGS sequence"/>
</dbReference>
<dbReference type="Proteomes" id="UP000682733">
    <property type="component" value="Unassembled WGS sequence"/>
</dbReference>
<keyword evidence="5" id="KW-1185">Reference proteome</keyword>
<dbReference type="PANTHER" id="PTHR38075:SF1">
    <property type="entry name" value="DUF4139 DOMAIN-CONTAINING PROTEIN"/>
    <property type="match status" value="1"/>
</dbReference>
<dbReference type="PANTHER" id="PTHR38075">
    <property type="entry name" value="DUF4139 DOMAIN-CONTAINING PROTEIN"/>
    <property type="match status" value="1"/>
</dbReference>
<dbReference type="EMBL" id="CAJOBC010080928">
    <property type="protein sequence ID" value="CAF4274143.1"/>
    <property type="molecule type" value="Genomic_DNA"/>
</dbReference>
<protein>
    <submittedName>
        <fullName evidence="2">Uncharacterized protein</fullName>
    </submittedName>
</protein>
<evidence type="ECO:0000313" key="5">
    <source>
        <dbReference type="Proteomes" id="UP000663829"/>
    </source>
</evidence>
<dbReference type="EMBL" id="CAJOBA010008429">
    <property type="protein sequence ID" value="CAF3828321.1"/>
    <property type="molecule type" value="Genomic_DNA"/>
</dbReference>
<dbReference type="Proteomes" id="UP000677228">
    <property type="component" value="Unassembled WGS sequence"/>
</dbReference>
<dbReference type="EMBL" id="CAJNOQ010016397">
    <property type="protein sequence ID" value="CAF1380182.1"/>
    <property type="molecule type" value="Genomic_DNA"/>
</dbReference>
<organism evidence="2 5">
    <name type="scientific">Didymodactylos carnosus</name>
    <dbReference type="NCBI Taxonomy" id="1234261"/>
    <lineage>
        <taxon>Eukaryota</taxon>
        <taxon>Metazoa</taxon>
        <taxon>Spiralia</taxon>
        <taxon>Gnathifera</taxon>
        <taxon>Rotifera</taxon>
        <taxon>Eurotatoria</taxon>
        <taxon>Bdelloidea</taxon>
        <taxon>Philodinida</taxon>
        <taxon>Philodinidae</taxon>
        <taxon>Didymodactylos</taxon>
    </lineage>
</organism>
<reference evidence="2" key="1">
    <citation type="submission" date="2021-02" db="EMBL/GenBank/DDBJ databases">
        <authorList>
            <person name="Nowell W R."/>
        </authorList>
    </citation>
    <scope>NUCLEOTIDE SEQUENCE</scope>
</reference>
<evidence type="ECO:0000313" key="4">
    <source>
        <dbReference type="EMBL" id="CAF4274143.1"/>
    </source>
</evidence>
<comment type="caution">
    <text evidence="2">The sequence shown here is derived from an EMBL/GenBank/DDBJ whole genome shotgun (WGS) entry which is preliminary data.</text>
</comment>
<gene>
    <name evidence="2" type="ORF">GPM918_LOCUS32289</name>
    <name evidence="1" type="ORF">OVA965_LOCUS17511</name>
    <name evidence="4" type="ORF">SRO942_LOCUS32954</name>
    <name evidence="3" type="ORF">TMI583_LOCUS17522</name>
</gene>
<proteinExistence type="predicted"/>
<evidence type="ECO:0000313" key="1">
    <source>
        <dbReference type="EMBL" id="CAF1062988.1"/>
    </source>
</evidence>
<dbReference type="OrthoDB" id="10008139at2759"/>
<evidence type="ECO:0000313" key="2">
    <source>
        <dbReference type="EMBL" id="CAF1380182.1"/>
    </source>
</evidence>
<evidence type="ECO:0000313" key="3">
    <source>
        <dbReference type="EMBL" id="CAF3828321.1"/>
    </source>
</evidence>
<dbReference type="Proteomes" id="UP000681722">
    <property type="component" value="Unassembled WGS sequence"/>
</dbReference>
<name>A0A815JRL3_9BILA</name>
<dbReference type="AlphaFoldDB" id="A0A815JRL3"/>